<evidence type="ECO:0000313" key="3">
    <source>
        <dbReference type="Proteomes" id="UP000095447"/>
    </source>
</evidence>
<accession>A0A174AAE6</accession>
<reference evidence="2 3" key="1">
    <citation type="submission" date="2015-09" db="EMBL/GenBank/DDBJ databases">
        <authorList>
            <consortium name="Pathogen Informatics"/>
        </authorList>
    </citation>
    <scope>NUCLEOTIDE SEQUENCE [LARGE SCALE GENOMIC DNA]</scope>
    <source>
        <strain evidence="2 3">2789STDY5608838</strain>
    </source>
</reference>
<dbReference type="Proteomes" id="UP000095447">
    <property type="component" value="Unassembled WGS sequence"/>
</dbReference>
<evidence type="ECO:0000259" key="1">
    <source>
        <dbReference type="Pfam" id="PF10145"/>
    </source>
</evidence>
<dbReference type="Pfam" id="PF10145">
    <property type="entry name" value="PhageMin_Tail"/>
    <property type="match status" value="1"/>
</dbReference>
<organism evidence="2 3">
    <name type="scientific">Blautia obeum</name>
    <dbReference type="NCBI Taxonomy" id="40520"/>
    <lineage>
        <taxon>Bacteria</taxon>
        <taxon>Bacillati</taxon>
        <taxon>Bacillota</taxon>
        <taxon>Clostridia</taxon>
        <taxon>Lachnospirales</taxon>
        <taxon>Lachnospiraceae</taxon>
        <taxon>Blautia</taxon>
    </lineage>
</organism>
<dbReference type="AlphaFoldDB" id="A0A174AAE6"/>
<dbReference type="EMBL" id="CYZA01000006">
    <property type="protein sequence ID" value="CUN85193.1"/>
    <property type="molecule type" value="Genomic_DNA"/>
</dbReference>
<sequence length="760" mass="83272">MADYIINVGVEVEDSALNTLETRINSLKEKHIKLGVELGNTKQLTKNAQMAVKTISKATAKAAKNTPVIKGSNLVEQMVDPEKALKSMANTASKLSKYQGKLDLGEVKLSVNQGIMGELDGLLAKLNEIKSTAKNMGSIKLTVGDNIKTKDGKIVIGETTSSSNTARSAGITLRQAQAEIKRNMKTAGTLQDQYVKGLINESTYKQSRNSLYRRNGELAKQIRSNGTAADWATTAADVRQAQAKNQEAYKAMTQSASEYDKVITDLGEKQKTFNKMAQVYNPNNGKPLDKTLGQGYDERLKSFNDTYEQLKKSRDSLATLTGDERDTEQVRFAALHSEANRQARYLGNTNQFFSRTPNRYSRSEYIGTDLDPASDKVRLKMEQMSADLAKGSKYITEFNAAQGKMYATIDRGSGVFEKYQLAYKNGPGNIDQSLTKVTQSVKPLSSYLSEMGQKFRSLSQYLVSNFGFQALTTGVRSGVESIKELDSAMTELKKTSDGTKQEYRDFTTQARTDAKDIGSTTTQITSSAADWSRLGYSLKDSQTMAKNTGILKNVSEFADINEATDAMVGIMQAYNYKPDDSMKLIDQLNQIGNNFSISTSDLAKGLQISGSALEVGGNNIEQSMALITAYNSSIQDVSQAARAARTVSMRMHGVDAETLSAEGEDIEGLIDTVPKLESEIKSLTAVNGKAGISLTDATGRVKDDFTFLLDLAGRWKEIGQADIEEGTNRQSKILEDLAGEFLPEIYSNIYLRTYLIARAA</sequence>
<dbReference type="NCBIfam" id="TIGR01760">
    <property type="entry name" value="tape_meas_TP901"/>
    <property type="match status" value="1"/>
</dbReference>
<evidence type="ECO:0000313" key="2">
    <source>
        <dbReference type="EMBL" id="CUN85193.1"/>
    </source>
</evidence>
<dbReference type="InterPro" id="IPR010090">
    <property type="entry name" value="Phage_tape_meas"/>
</dbReference>
<protein>
    <submittedName>
        <fullName evidence="2">Phage tail tape measure protein, TP901 family, core region</fullName>
    </submittedName>
</protein>
<gene>
    <name evidence="2" type="ORF">ERS852395_01517</name>
</gene>
<name>A0A174AAE6_9FIRM</name>
<proteinExistence type="predicted"/>
<feature type="domain" description="Phage tail tape measure protein" evidence="1">
    <location>
        <begin position="512"/>
        <end position="721"/>
    </location>
</feature>
<dbReference type="RefSeq" id="WP_055053257.1">
    <property type="nucleotide sequence ID" value="NZ_CYZA01000006.1"/>
</dbReference>